<reference evidence="2" key="1">
    <citation type="submission" date="2023-08" db="EMBL/GenBank/DDBJ databases">
        <title>Emergence of clinically-relevant ST2 carbapenem-resistant Acinetobacter baumannii strains in hospital sewages in Zhejiang, East of China.</title>
        <authorList>
            <person name="Kaichao C."/>
            <person name="Zhang R."/>
        </authorList>
    </citation>
    <scope>NUCLEOTIDE SEQUENCE</scope>
    <source>
        <strain evidence="2">M-RB-37</strain>
    </source>
</reference>
<dbReference type="Gene3D" id="3.30.750.24">
    <property type="entry name" value="STAS domain"/>
    <property type="match status" value="1"/>
</dbReference>
<dbReference type="InterPro" id="IPR058548">
    <property type="entry name" value="MlaB-like_STAS"/>
</dbReference>
<dbReference type="CDD" id="cd07043">
    <property type="entry name" value="STAS_anti-anti-sigma_factors"/>
    <property type="match status" value="1"/>
</dbReference>
<dbReference type="RefSeq" id="WP_308974866.1">
    <property type="nucleotide sequence ID" value="NZ_JAVIDL010000008.1"/>
</dbReference>
<dbReference type="Pfam" id="PF13466">
    <property type="entry name" value="STAS_2"/>
    <property type="match status" value="1"/>
</dbReference>
<name>A0AAW8J9H5_9GAMM</name>
<dbReference type="AlphaFoldDB" id="A0AAW8J9H5"/>
<gene>
    <name evidence="2" type="ORF">RFH47_05770</name>
</gene>
<feature type="domain" description="STAS" evidence="1">
    <location>
        <begin position="11"/>
        <end position="95"/>
    </location>
</feature>
<evidence type="ECO:0000259" key="1">
    <source>
        <dbReference type="PROSITE" id="PS50801"/>
    </source>
</evidence>
<evidence type="ECO:0000313" key="2">
    <source>
        <dbReference type="EMBL" id="MDQ8935230.1"/>
    </source>
</evidence>
<accession>A0AAW8J9H5</accession>
<organism evidence="2 3">
    <name type="scientific">Acinetobacter rudis</name>
    <dbReference type="NCBI Taxonomy" id="632955"/>
    <lineage>
        <taxon>Bacteria</taxon>
        <taxon>Pseudomonadati</taxon>
        <taxon>Pseudomonadota</taxon>
        <taxon>Gammaproteobacteria</taxon>
        <taxon>Moraxellales</taxon>
        <taxon>Moraxellaceae</taxon>
        <taxon>Acinetobacter</taxon>
    </lineage>
</organism>
<dbReference type="Proteomes" id="UP001243844">
    <property type="component" value="Unassembled WGS sequence"/>
</dbReference>
<sequence>MIEFKDQQCHVSGEINFENAQQVYLAGRTIIEKQHSFPLTVNLSELKSANTIALAVLVRWLRQTPEAKGLIFTAVPEKMLKIIEASHLTDHLQII</sequence>
<dbReference type="SUPFAM" id="SSF52091">
    <property type="entry name" value="SpoIIaa-like"/>
    <property type="match status" value="1"/>
</dbReference>
<protein>
    <submittedName>
        <fullName evidence="2">STAS domain-containing protein</fullName>
    </submittedName>
</protein>
<dbReference type="InterPro" id="IPR036513">
    <property type="entry name" value="STAS_dom_sf"/>
</dbReference>
<dbReference type="EMBL" id="JAVIDL010000008">
    <property type="protein sequence ID" value="MDQ8935230.1"/>
    <property type="molecule type" value="Genomic_DNA"/>
</dbReference>
<dbReference type="InterPro" id="IPR002645">
    <property type="entry name" value="STAS_dom"/>
</dbReference>
<evidence type="ECO:0000313" key="3">
    <source>
        <dbReference type="Proteomes" id="UP001243844"/>
    </source>
</evidence>
<comment type="caution">
    <text evidence="2">The sequence shown here is derived from an EMBL/GenBank/DDBJ whole genome shotgun (WGS) entry which is preliminary data.</text>
</comment>
<dbReference type="PROSITE" id="PS50801">
    <property type="entry name" value="STAS"/>
    <property type="match status" value="1"/>
</dbReference>
<proteinExistence type="predicted"/>